<proteinExistence type="predicted"/>
<sequence>MSIRYSSTLQHLVAKFETTGSVNNLSTPVHQRNARSVENIAAVRVSVQENPRQSIRAQELGLSQTSTQRILRWDLGLHPYKIQLTQELKEMFHYTHVLNVTS</sequence>
<protein>
    <submittedName>
        <fullName evidence="1">Uncharacterized protein</fullName>
    </submittedName>
</protein>
<accession>A0AAV8Y1Q5</accession>
<reference evidence="1" key="1">
    <citation type="journal article" date="2023" name="Insect Mol. Biol.">
        <title>Genome sequencing provides insights into the evolution of gene families encoding plant cell wall-degrading enzymes in longhorned beetles.</title>
        <authorList>
            <person name="Shin N.R."/>
            <person name="Okamura Y."/>
            <person name="Kirsch R."/>
            <person name="Pauchet Y."/>
        </authorList>
    </citation>
    <scope>NUCLEOTIDE SEQUENCE</scope>
    <source>
        <strain evidence="1">AMC_N1</strain>
    </source>
</reference>
<evidence type="ECO:0000313" key="2">
    <source>
        <dbReference type="Proteomes" id="UP001162162"/>
    </source>
</evidence>
<dbReference type="EMBL" id="JAPWTK010000238">
    <property type="protein sequence ID" value="KAJ8944806.1"/>
    <property type="molecule type" value="Genomic_DNA"/>
</dbReference>
<dbReference type="PANTHER" id="PTHR47326:SF1">
    <property type="entry name" value="HTH PSQ-TYPE DOMAIN-CONTAINING PROTEIN"/>
    <property type="match status" value="1"/>
</dbReference>
<gene>
    <name evidence="1" type="ORF">NQ318_013140</name>
</gene>
<keyword evidence="2" id="KW-1185">Reference proteome</keyword>
<comment type="caution">
    <text evidence="1">The sequence shown here is derived from an EMBL/GenBank/DDBJ whole genome shotgun (WGS) entry which is preliminary data.</text>
</comment>
<dbReference type="AlphaFoldDB" id="A0AAV8Y1Q5"/>
<evidence type="ECO:0000313" key="1">
    <source>
        <dbReference type="EMBL" id="KAJ8944806.1"/>
    </source>
</evidence>
<dbReference type="Proteomes" id="UP001162162">
    <property type="component" value="Unassembled WGS sequence"/>
</dbReference>
<organism evidence="1 2">
    <name type="scientific">Aromia moschata</name>
    <dbReference type="NCBI Taxonomy" id="1265417"/>
    <lineage>
        <taxon>Eukaryota</taxon>
        <taxon>Metazoa</taxon>
        <taxon>Ecdysozoa</taxon>
        <taxon>Arthropoda</taxon>
        <taxon>Hexapoda</taxon>
        <taxon>Insecta</taxon>
        <taxon>Pterygota</taxon>
        <taxon>Neoptera</taxon>
        <taxon>Endopterygota</taxon>
        <taxon>Coleoptera</taxon>
        <taxon>Polyphaga</taxon>
        <taxon>Cucujiformia</taxon>
        <taxon>Chrysomeloidea</taxon>
        <taxon>Cerambycidae</taxon>
        <taxon>Cerambycinae</taxon>
        <taxon>Callichromatini</taxon>
        <taxon>Aromia</taxon>
    </lineage>
</organism>
<name>A0AAV8Y1Q5_9CUCU</name>
<dbReference type="PANTHER" id="PTHR47326">
    <property type="entry name" value="TRANSPOSABLE ELEMENT TC3 TRANSPOSASE-LIKE PROTEIN"/>
    <property type="match status" value="1"/>
</dbReference>